<protein>
    <submittedName>
        <fullName evidence="13">Diacylglycerol/lipid kinase family protein</fullName>
        <ecNumber evidence="13">2.7.1.-</ecNumber>
    </submittedName>
</protein>
<dbReference type="GO" id="GO:0016301">
    <property type="term" value="F:kinase activity"/>
    <property type="evidence" value="ECO:0007669"/>
    <property type="project" value="UniProtKB-KW"/>
</dbReference>
<keyword evidence="5" id="KW-0547">Nucleotide-binding</keyword>
<dbReference type="Gene3D" id="3.40.50.10330">
    <property type="entry name" value="Probable inorganic polyphosphate/atp-NAD kinase, domain 1"/>
    <property type="match status" value="1"/>
</dbReference>
<proteinExistence type="predicted"/>
<comment type="cofactor">
    <cofactor evidence="1">
        <name>Mg(2+)</name>
        <dbReference type="ChEBI" id="CHEBI:18420"/>
    </cofactor>
</comment>
<accession>A0ABD6D6E2</accession>
<evidence type="ECO:0000256" key="3">
    <source>
        <dbReference type="ARBA" id="ARBA00022679"/>
    </source>
</evidence>
<name>A0ABD6D6E2_9EURY</name>
<gene>
    <name evidence="13" type="ORF">ACFSBW_08230</name>
</gene>
<keyword evidence="2" id="KW-0444">Lipid biosynthesis</keyword>
<evidence type="ECO:0000256" key="7">
    <source>
        <dbReference type="ARBA" id="ARBA00022840"/>
    </source>
</evidence>
<evidence type="ECO:0000256" key="8">
    <source>
        <dbReference type="ARBA" id="ARBA00022842"/>
    </source>
</evidence>
<dbReference type="Gene3D" id="2.60.200.40">
    <property type="match status" value="1"/>
</dbReference>
<dbReference type="RefSeq" id="WP_256395760.1">
    <property type="nucleotide sequence ID" value="NZ_JANHDJ010000002.1"/>
</dbReference>
<keyword evidence="6 13" id="KW-0418">Kinase</keyword>
<evidence type="ECO:0000256" key="10">
    <source>
        <dbReference type="ARBA" id="ARBA00023209"/>
    </source>
</evidence>
<reference evidence="13 14" key="1">
    <citation type="journal article" date="2019" name="Int. J. Syst. Evol. Microbiol.">
        <title>The Global Catalogue of Microorganisms (GCM) 10K type strain sequencing project: providing services to taxonomists for standard genome sequencing and annotation.</title>
        <authorList>
            <consortium name="The Broad Institute Genomics Platform"/>
            <consortium name="The Broad Institute Genome Sequencing Center for Infectious Disease"/>
            <person name="Wu L."/>
            <person name="Ma J."/>
        </authorList>
    </citation>
    <scope>NUCLEOTIDE SEQUENCE [LARGE SCALE GENOMIC DNA]</scope>
    <source>
        <strain evidence="13 14">CGMCC 1.10593</strain>
    </source>
</reference>
<dbReference type="InterPro" id="IPR001206">
    <property type="entry name" value="Diacylglycerol_kinase_cat_dom"/>
</dbReference>
<dbReference type="Pfam" id="PF00781">
    <property type="entry name" value="DAGK_cat"/>
    <property type="match status" value="1"/>
</dbReference>
<evidence type="ECO:0000256" key="2">
    <source>
        <dbReference type="ARBA" id="ARBA00022516"/>
    </source>
</evidence>
<dbReference type="GO" id="GO:0046872">
    <property type="term" value="F:metal ion binding"/>
    <property type="evidence" value="ECO:0007669"/>
    <property type="project" value="UniProtKB-KW"/>
</dbReference>
<dbReference type="PANTHER" id="PTHR12358:SF106">
    <property type="entry name" value="LIPID KINASE YEGS"/>
    <property type="match status" value="1"/>
</dbReference>
<dbReference type="InterPro" id="IPR005218">
    <property type="entry name" value="Diacylglycerol/lipid_kinase"/>
</dbReference>
<keyword evidence="10" id="KW-0594">Phospholipid biosynthesis</keyword>
<dbReference type="InterPro" id="IPR017438">
    <property type="entry name" value="ATP-NAD_kinase_N"/>
</dbReference>
<dbReference type="AlphaFoldDB" id="A0ABD6D6E2"/>
<sequence length="309" mass="32608">MLSSGTDASADTVVVCNPVSGSGDHLPAVREAAADHGVRVRETDHAGHGVDLAREAVAGGATFVAAAGGDGTLNEVVRGIADAGGLDRVTVGVVPCGTGNNFARNIGINGIEQAFEVFERGERRRIDLAVADDRPFINSCVGGLTAEASAETSPELKRRLGAAAYLLSTLRTVRSFDSIRVAVKMYDDRSSDPVWTGDAVGVLIGNGRRFPPSGSEQANMEDGRFDVTLVRASGSVGLLKTAAAERLLKRETAWTARYTVSALDITVADEEPVAFSLDGEIIRRRELSLRIQPKALRIAVGDGYEPHPE</sequence>
<evidence type="ECO:0000313" key="13">
    <source>
        <dbReference type="EMBL" id="MFD1641859.1"/>
    </source>
</evidence>
<evidence type="ECO:0000256" key="6">
    <source>
        <dbReference type="ARBA" id="ARBA00022777"/>
    </source>
</evidence>
<dbReference type="EMBL" id="JBHUDM010000002">
    <property type="protein sequence ID" value="MFD1641859.1"/>
    <property type="molecule type" value="Genomic_DNA"/>
</dbReference>
<dbReference type="EC" id="2.7.1.-" evidence="13"/>
<evidence type="ECO:0000256" key="5">
    <source>
        <dbReference type="ARBA" id="ARBA00022741"/>
    </source>
</evidence>
<keyword evidence="9" id="KW-0443">Lipid metabolism</keyword>
<dbReference type="InterPro" id="IPR045540">
    <property type="entry name" value="YegS/DAGK_C"/>
</dbReference>
<feature type="domain" description="DAGKc" evidence="12">
    <location>
        <begin position="7"/>
        <end position="135"/>
    </location>
</feature>
<evidence type="ECO:0000256" key="1">
    <source>
        <dbReference type="ARBA" id="ARBA00001946"/>
    </source>
</evidence>
<dbReference type="SMART" id="SM00046">
    <property type="entry name" value="DAGKc"/>
    <property type="match status" value="1"/>
</dbReference>
<evidence type="ECO:0000256" key="11">
    <source>
        <dbReference type="ARBA" id="ARBA00023264"/>
    </source>
</evidence>
<dbReference type="GO" id="GO:0005524">
    <property type="term" value="F:ATP binding"/>
    <property type="evidence" value="ECO:0007669"/>
    <property type="project" value="UniProtKB-KW"/>
</dbReference>
<dbReference type="Proteomes" id="UP001597052">
    <property type="component" value="Unassembled WGS sequence"/>
</dbReference>
<keyword evidence="11" id="KW-1208">Phospholipid metabolism</keyword>
<dbReference type="SUPFAM" id="SSF111331">
    <property type="entry name" value="NAD kinase/diacylglycerol kinase-like"/>
    <property type="match status" value="1"/>
</dbReference>
<dbReference type="NCBIfam" id="TIGR00147">
    <property type="entry name" value="YegS/Rv2252/BmrU family lipid kinase"/>
    <property type="match status" value="1"/>
</dbReference>
<keyword evidence="14" id="KW-1185">Reference proteome</keyword>
<keyword evidence="3 13" id="KW-0808">Transferase</keyword>
<dbReference type="Pfam" id="PF19279">
    <property type="entry name" value="YegS_C"/>
    <property type="match status" value="1"/>
</dbReference>
<evidence type="ECO:0000256" key="4">
    <source>
        <dbReference type="ARBA" id="ARBA00022723"/>
    </source>
</evidence>
<keyword evidence="4" id="KW-0479">Metal-binding</keyword>
<evidence type="ECO:0000256" key="9">
    <source>
        <dbReference type="ARBA" id="ARBA00023098"/>
    </source>
</evidence>
<dbReference type="InterPro" id="IPR050187">
    <property type="entry name" value="Lipid_Phosphate_FormReg"/>
</dbReference>
<dbReference type="InterPro" id="IPR016064">
    <property type="entry name" value="NAD/diacylglycerol_kinase_sf"/>
</dbReference>
<keyword evidence="7" id="KW-0067">ATP-binding</keyword>
<dbReference type="PROSITE" id="PS50146">
    <property type="entry name" value="DAGK"/>
    <property type="match status" value="1"/>
</dbReference>
<dbReference type="PANTHER" id="PTHR12358">
    <property type="entry name" value="SPHINGOSINE KINASE"/>
    <property type="match status" value="1"/>
</dbReference>
<keyword evidence="8" id="KW-0460">Magnesium</keyword>
<organism evidence="13 14">
    <name type="scientific">Halohasta litorea</name>
    <dbReference type="NCBI Taxonomy" id="869891"/>
    <lineage>
        <taxon>Archaea</taxon>
        <taxon>Methanobacteriati</taxon>
        <taxon>Methanobacteriota</taxon>
        <taxon>Stenosarchaea group</taxon>
        <taxon>Halobacteria</taxon>
        <taxon>Halobacteriales</taxon>
        <taxon>Haloferacaceae</taxon>
        <taxon>Halohasta</taxon>
    </lineage>
</organism>
<evidence type="ECO:0000313" key="14">
    <source>
        <dbReference type="Proteomes" id="UP001597052"/>
    </source>
</evidence>
<comment type="caution">
    <text evidence="13">The sequence shown here is derived from an EMBL/GenBank/DDBJ whole genome shotgun (WGS) entry which is preliminary data.</text>
</comment>
<evidence type="ECO:0000259" key="12">
    <source>
        <dbReference type="PROSITE" id="PS50146"/>
    </source>
</evidence>
<dbReference type="GO" id="GO:0008654">
    <property type="term" value="P:phospholipid biosynthetic process"/>
    <property type="evidence" value="ECO:0007669"/>
    <property type="project" value="UniProtKB-KW"/>
</dbReference>